<dbReference type="KEGG" id="aoc:Aocu_11080"/>
<evidence type="ECO:0000259" key="4">
    <source>
        <dbReference type="PROSITE" id="PS51462"/>
    </source>
</evidence>
<dbReference type="CDD" id="cd04677">
    <property type="entry name" value="NUDIX_Hydrolase"/>
    <property type="match status" value="1"/>
</dbReference>
<dbReference type="SUPFAM" id="SSF55811">
    <property type="entry name" value="Nudix"/>
    <property type="match status" value="1"/>
</dbReference>
<evidence type="ECO:0000256" key="3">
    <source>
        <dbReference type="RuleBase" id="RU003476"/>
    </source>
</evidence>
<dbReference type="InterPro" id="IPR020476">
    <property type="entry name" value="Nudix_hydrolase"/>
</dbReference>
<dbReference type="Proteomes" id="UP000032434">
    <property type="component" value="Chromosome 1"/>
</dbReference>
<dbReference type="EMBL" id="LK028559">
    <property type="protein sequence ID" value="CDR31181.1"/>
    <property type="molecule type" value="Genomic_DNA"/>
</dbReference>
<name>A0A061AHW7_9MOLU</name>
<proteinExistence type="inferred from homology"/>
<protein>
    <submittedName>
        <fullName evidence="5">NUDIX hydrolase</fullName>
    </submittedName>
</protein>
<dbReference type="Gene3D" id="3.90.79.10">
    <property type="entry name" value="Nucleoside Triphosphate Pyrophosphohydrolase"/>
    <property type="match status" value="1"/>
</dbReference>
<dbReference type="OrthoDB" id="9787476at2"/>
<comment type="similarity">
    <text evidence="3">Belongs to the Nudix hydrolase family.</text>
</comment>
<dbReference type="AlphaFoldDB" id="A0A061AHW7"/>
<dbReference type="STRING" id="35623.Aocu_11080"/>
<dbReference type="Pfam" id="PF00293">
    <property type="entry name" value="NUDIX"/>
    <property type="match status" value="1"/>
</dbReference>
<feature type="domain" description="Nudix hydrolase" evidence="4">
    <location>
        <begin position="16"/>
        <end position="147"/>
    </location>
</feature>
<dbReference type="InterPro" id="IPR000086">
    <property type="entry name" value="NUDIX_hydrolase_dom"/>
</dbReference>
<evidence type="ECO:0000313" key="6">
    <source>
        <dbReference type="Proteomes" id="UP000032434"/>
    </source>
</evidence>
<dbReference type="PANTHER" id="PTHR43046:SF2">
    <property type="entry name" value="8-OXO-DGTP DIPHOSPHATASE-RELATED"/>
    <property type="match status" value="1"/>
</dbReference>
<evidence type="ECO:0000256" key="2">
    <source>
        <dbReference type="ARBA" id="ARBA00022801"/>
    </source>
</evidence>
<dbReference type="PANTHER" id="PTHR43046">
    <property type="entry name" value="GDP-MANNOSE MANNOSYL HYDROLASE"/>
    <property type="match status" value="1"/>
</dbReference>
<organism evidence="5 6">
    <name type="scientific">Acholeplasma oculi</name>
    <dbReference type="NCBI Taxonomy" id="35623"/>
    <lineage>
        <taxon>Bacteria</taxon>
        <taxon>Bacillati</taxon>
        <taxon>Mycoplasmatota</taxon>
        <taxon>Mollicutes</taxon>
        <taxon>Acholeplasmatales</taxon>
        <taxon>Acholeplasmataceae</taxon>
        <taxon>Acholeplasma</taxon>
    </lineage>
</organism>
<dbReference type="RefSeq" id="WP_045749627.1">
    <property type="nucleotide sequence ID" value="NZ_FUZK01000001.1"/>
</dbReference>
<dbReference type="PROSITE" id="PS51462">
    <property type="entry name" value="NUDIX"/>
    <property type="match status" value="1"/>
</dbReference>
<sequence length="155" mass="18255">MGYIMNLREKVGHDPIIMVSCGAIILKDDSILLQYRRDFKLWAIHGGALEIGETLEETLIREVFEETGLKITDYTYYKVFTGKEFHLTYPNQDQVYLVDHIFKINAFTGKIDEENDEVLNLKWFNIHEIPYEHMLPHNQIILKEFFKNINTSKGE</sequence>
<accession>A0A061AHW7</accession>
<dbReference type="InParanoid" id="A0A061AHW7"/>
<reference evidence="6" key="1">
    <citation type="submission" date="2014-05" db="EMBL/GenBank/DDBJ databases">
        <authorList>
            <person name="Kube M."/>
        </authorList>
    </citation>
    <scope>NUCLEOTIDE SEQUENCE [LARGE SCALE GENOMIC DNA]</scope>
</reference>
<evidence type="ECO:0000313" key="5">
    <source>
        <dbReference type="EMBL" id="CDR31181.1"/>
    </source>
</evidence>
<dbReference type="HOGENOM" id="CLU_037162_7_0_14"/>
<dbReference type="PATRIC" id="fig|35623.3.peg.1108"/>
<dbReference type="InterPro" id="IPR015797">
    <property type="entry name" value="NUDIX_hydrolase-like_dom_sf"/>
</dbReference>
<keyword evidence="2 3" id="KW-0378">Hydrolase</keyword>
<dbReference type="InterPro" id="IPR020084">
    <property type="entry name" value="NUDIX_hydrolase_CS"/>
</dbReference>
<dbReference type="PROSITE" id="PS00893">
    <property type="entry name" value="NUDIX_BOX"/>
    <property type="match status" value="1"/>
</dbReference>
<evidence type="ECO:0000256" key="1">
    <source>
        <dbReference type="ARBA" id="ARBA00001946"/>
    </source>
</evidence>
<dbReference type="PRINTS" id="PR00502">
    <property type="entry name" value="NUDIXFAMILY"/>
</dbReference>
<dbReference type="FunCoup" id="A0A061AHW7">
    <property type="interactions" value="31"/>
</dbReference>
<comment type="cofactor">
    <cofactor evidence="1">
        <name>Mg(2+)</name>
        <dbReference type="ChEBI" id="CHEBI:18420"/>
    </cofactor>
</comment>
<dbReference type="GO" id="GO:0016787">
    <property type="term" value="F:hydrolase activity"/>
    <property type="evidence" value="ECO:0007669"/>
    <property type="project" value="UniProtKB-KW"/>
</dbReference>
<keyword evidence="6" id="KW-1185">Reference proteome</keyword>
<gene>
    <name evidence="5" type="ORF">Aocu_11080</name>
</gene>